<dbReference type="EMBL" id="CM042021">
    <property type="protein sequence ID" value="KAI3819844.1"/>
    <property type="molecule type" value="Genomic_DNA"/>
</dbReference>
<organism evidence="1 2">
    <name type="scientific">Smallanthus sonchifolius</name>
    <dbReference type="NCBI Taxonomy" id="185202"/>
    <lineage>
        <taxon>Eukaryota</taxon>
        <taxon>Viridiplantae</taxon>
        <taxon>Streptophyta</taxon>
        <taxon>Embryophyta</taxon>
        <taxon>Tracheophyta</taxon>
        <taxon>Spermatophyta</taxon>
        <taxon>Magnoliopsida</taxon>
        <taxon>eudicotyledons</taxon>
        <taxon>Gunneridae</taxon>
        <taxon>Pentapetalae</taxon>
        <taxon>asterids</taxon>
        <taxon>campanulids</taxon>
        <taxon>Asterales</taxon>
        <taxon>Asteraceae</taxon>
        <taxon>Asteroideae</taxon>
        <taxon>Heliantheae alliance</taxon>
        <taxon>Millerieae</taxon>
        <taxon>Smallanthus</taxon>
    </lineage>
</organism>
<keyword evidence="2" id="KW-1185">Reference proteome</keyword>
<accession>A0ACB9JI34</accession>
<comment type="caution">
    <text evidence="1">The sequence shown here is derived from an EMBL/GenBank/DDBJ whole genome shotgun (WGS) entry which is preliminary data.</text>
</comment>
<proteinExistence type="predicted"/>
<evidence type="ECO:0000313" key="1">
    <source>
        <dbReference type="EMBL" id="KAI3819844.1"/>
    </source>
</evidence>
<sequence>MIFTLDAADELGIPEVLFWTTSACGFLVYAHYNTLRENGFIPLKVDCIPSMKGMRLKDMPTFLKSTNPNEVMVNFCIRETARAKKASAIILNTFDELEHEVLTELSSIYPYVFSIGPLHTIANSMVENDVELLGSSLWKEDKDCL</sequence>
<reference evidence="1 2" key="2">
    <citation type="journal article" date="2022" name="Mol. Ecol. Resour.">
        <title>The genomes of chicory, endive, great burdock and yacon provide insights into Asteraceae paleo-polyploidization history and plant inulin production.</title>
        <authorList>
            <person name="Fan W."/>
            <person name="Wang S."/>
            <person name="Wang H."/>
            <person name="Wang A."/>
            <person name="Jiang F."/>
            <person name="Liu H."/>
            <person name="Zhao H."/>
            <person name="Xu D."/>
            <person name="Zhang Y."/>
        </authorList>
    </citation>
    <scope>NUCLEOTIDE SEQUENCE [LARGE SCALE GENOMIC DNA]</scope>
    <source>
        <strain evidence="2">cv. Yunnan</strain>
        <tissue evidence="1">Leaves</tissue>
    </source>
</reference>
<gene>
    <name evidence="1" type="ORF">L1987_13696</name>
</gene>
<reference evidence="2" key="1">
    <citation type="journal article" date="2022" name="Mol. Ecol. Resour.">
        <title>The genomes of chicory, endive, great burdock and yacon provide insights into Asteraceae palaeo-polyploidization history and plant inulin production.</title>
        <authorList>
            <person name="Fan W."/>
            <person name="Wang S."/>
            <person name="Wang H."/>
            <person name="Wang A."/>
            <person name="Jiang F."/>
            <person name="Liu H."/>
            <person name="Zhao H."/>
            <person name="Xu D."/>
            <person name="Zhang Y."/>
        </authorList>
    </citation>
    <scope>NUCLEOTIDE SEQUENCE [LARGE SCALE GENOMIC DNA]</scope>
    <source>
        <strain evidence="2">cv. Yunnan</strain>
    </source>
</reference>
<protein>
    <submittedName>
        <fullName evidence="1">Uncharacterized protein</fullName>
    </submittedName>
</protein>
<dbReference type="Proteomes" id="UP001056120">
    <property type="component" value="Linkage Group LG04"/>
</dbReference>
<name>A0ACB9JI34_9ASTR</name>
<evidence type="ECO:0000313" key="2">
    <source>
        <dbReference type="Proteomes" id="UP001056120"/>
    </source>
</evidence>